<dbReference type="AlphaFoldDB" id="A0A0G3SMA6"/>
<accession>A0A0G3SMA6</accession>
<dbReference type="Gene3D" id="2.60.40.10">
    <property type="entry name" value="Immunoglobulins"/>
    <property type="match status" value="1"/>
</dbReference>
<evidence type="ECO:0000313" key="4">
    <source>
        <dbReference type="EMBL" id="OCO85335.1"/>
    </source>
</evidence>
<reference evidence="4" key="2">
    <citation type="journal article" date="2017" name="PLoS ONE">
        <title>Genomic and phenotypic characterisation of fluoroquinolone resistance mechanisms in Enterobacteriaceae in Durban, South Africa.</title>
        <authorList>
            <person name="Osei Sekyere J."/>
            <person name="Amoako D.G."/>
        </authorList>
    </citation>
    <scope>NUCLEOTIDE SEQUENCE</scope>
    <source>
        <strain evidence="4">945174350</strain>
    </source>
</reference>
<keyword evidence="1" id="KW-0732">Signal</keyword>
<evidence type="ECO:0000313" key="3">
    <source>
        <dbReference type="EMBL" id="AWL66880.1"/>
    </source>
</evidence>
<feature type="signal peptide" evidence="1">
    <location>
        <begin position="1"/>
        <end position="24"/>
    </location>
</feature>
<evidence type="ECO:0000313" key="5">
    <source>
        <dbReference type="Proteomes" id="UP000050489"/>
    </source>
</evidence>
<dbReference type="EMBL" id="LJEX02000092">
    <property type="protein sequence ID" value="OCO85335.1"/>
    <property type="molecule type" value="Genomic_DNA"/>
</dbReference>
<feature type="domain" description="Pili assembly chaperone N-terminal" evidence="2">
    <location>
        <begin position="38"/>
        <end position="151"/>
    </location>
</feature>
<dbReference type="PANTHER" id="PTHR30251">
    <property type="entry name" value="PILUS ASSEMBLY CHAPERONE"/>
    <property type="match status" value="1"/>
</dbReference>
<evidence type="ECO:0000259" key="2">
    <source>
        <dbReference type="Pfam" id="PF00345"/>
    </source>
</evidence>
<dbReference type="Pfam" id="PF00345">
    <property type="entry name" value="PapD_N"/>
    <property type="match status" value="1"/>
</dbReference>
<dbReference type="RefSeq" id="WP_038877673.1">
    <property type="nucleotide sequence ID" value="NZ_CABMHU010000140.1"/>
</dbReference>
<dbReference type="Proteomes" id="UP000050489">
    <property type="component" value="Unassembled WGS sequence"/>
</dbReference>
<dbReference type="InterPro" id="IPR008962">
    <property type="entry name" value="PapD-like_sf"/>
</dbReference>
<protein>
    <submittedName>
        <fullName evidence="4">Molecular chaperone</fullName>
    </submittedName>
</protein>
<reference evidence="5" key="1">
    <citation type="submission" date="2016-04" db="EMBL/GenBank/DDBJ databases">
        <authorList>
            <person name="Osei Sekyere J."/>
            <person name="Sivertsen A."/>
            <person name="Pedersen A.T."/>
            <person name="Sundsfjord A."/>
        </authorList>
    </citation>
    <scope>NUCLEOTIDE SEQUENCE [LARGE SCALE GENOMIC DNA]</scope>
    <source>
        <strain evidence="5">945174350</strain>
    </source>
</reference>
<evidence type="ECO:0000313" key="6">
    <source>
        <dbReference type="Proteomes" id="UP000245399"/>
    </source>
</evidence>
<name>A0A0G3SMA6_SERMA</name>
<organism evidence="4 5">
    <name type="scientific">Serratia marcescens</name>
    <dbReference type="NCBI Taxonomy" id="615"/>
    <lineage>
        <taxon>Bacteria</taxon>
        <taxon>Pseudomonadati</taxon>
        <taxon>Pseudomonadota</taxon>
        <taxon>Gammaproteobacteria</taxon>
        <taxon>Enterobacterales</taxon>
        <taxon>Yersiniaceae</taxon>
        <taxon>Serratia</taxon>
    </lineage>
</organism>
<dbReference type="InterPro" id="IPR016147">
    <property type="entry name" value="Pili_assmbl_chaperone_N"/>
</dbReference>
<dbReference type="InterPro" id="IPR013783">
    <property type="entry name" value="Ig-like_fold"/>
</dbReference>
<gene>
    <name evidence="4" type="ORF">AN695_0202290</name>
    <name evidence="3" type="ORF">DKC05_03945</name>
</gene>
<evidence type="ECO:0000256" key="1">
    <source>
        <dbReference type="SAM" id="SignalP"/>
    </source>
</evidence>
<dbReference type="SUPFAM" id="SSF49354">
    <property type="entry name" value="PapD-like"/>
    <property type="match status" value="1"/>
</dbReference>
<dbReference type="EMBL" id="CP029449">
    <property type="protein sequence ID" value="AWL66880.1"/>
    <property type="molecule type" value="Genomic_DNA"/>
</dbReference>
<proteinExistence type="predicted"/>
<sequence length="255" mass="28250">MRSTLLRLPLLAGLLLAGQPQAFAAASILIWPIDPAIEDNQQATALWLENRDSKPVYMQIRVLGWQQTGGKDDYRNQSDVVASPPVATILPGKRQLIRLIKQIPVAAGQERAYRILVDEVPIKDKDGAAPDKGAQMGLKFQMRYSVPLFVSGKGVWTKQDFEHPRDYATANQPKLSYRLLQQNSQRWLDVRNDGIVHARLSQVSIQGKPLNNGLLGYVLPGSQMRFALPPSGSFAAGKLQAMVNDNKQPVTIPSY</sequence>
<dbReference type="InterPro" id="IPR050643">
    <property type="entry name" value="Periplasmic_pilus_chap"/>
</dbReference>
<dbReference type="Proteomes" id="UP000245399">
    <property type="component" value="Chromosome"/>
</dbReference>
<reference evidence="3 6" key="3">
    <citation type="submission" date="2018-05" db="EMBL/GenBank/DDBJ databases">
        <title>Klebsiella quasipneumonaiae provides a window into carbapenemase gene transfer, plasmid rearrangements and nosocomial acquisition from the hospital environment.</title>
        <authorList>
            <person name="Mathers A.J."/>
            <person name="Vegesana K."/>
            <person name="Stoesser N."/>
            <person name="Crook D."/>
            <person name="Vaughan A."/>
            <person name="Barry K."/>
            <person name="Parikh H."/>
            <person name="Sebra R."/>
            <person name="Kotay S."/>
            <person name="Walker A.S."/>
            <person name="Sheppard A.E."/>
        </authorList>
    </citation>
    <scope>NUCLEOTIDE SEQUENCE [LARGE SCALE GENOMIC DNA]</scope>
    <source>
        <strain evidence="3 6">CAV1761</strain>
    </source>
</reference>
<dbReference type="GO" id="GO:0030288">
    <property type="term" value="C:outer membrane-bounded periplasmic space"/>
    <property type="evidence" value="ECO:0007669"/>
    <property type="project" value="InterPro"/>
</dbReference>
<dbReference type="GO" id="GO:0071555">
    <property type="term" value="P:cell wall organization"/>
    <property type="evidence" value="ECO:0007669"/>
    <property type="project" value="InterPro"/>
</dbReference>
<dbReference type="PANTHER" id="PTHR30251:SF4">
    <property type="entry name" value="SLR1668 PROTEIN"/>
    <property type="match status" value="1"/>
</dbReference>
<feature type="chain" id="PRO_5043120124" evidence="1">
    <location>
        <begin position="25"/>
        <end position="255"/>
    </location>
</feature>